<protein>
    <submittedName>
        <fullName evidence="6">AAA family ATPase</fullName>
    </submittedName>
</protein>
<dbReference type="InterPro" id="IPR027417">
    <property type="entry name" value="P-loop_NTPase"/>
</dbReference>
<dbReference type="EMBL" id="RCZP01000099">
    <property type="protein sequence ID" value="TPG36257.1"/>
    <property type="molecule type" value="Genomic_DNA"/>
</dbReference>
<comment type="caution">
    <text evidence="6">The sequence shown here is derived from an EMBL/GenBank/DDBJ whole genome shotgun (WGS) entry which is preliminary data.</text>
</comment>
<keyword evidence="7" id="KW-1185">Reference proteome</keyword>
<dbReference type="Proteomes" id="UP000317078">
    <property type="component" value="Unassembled WGS sequence"/>
</dbReference>
<dbReference type="PANTHER" id="PTHR30050:SF4">
    <property type="entry name" value="ATP-BINDING PROTEIN RV3427C IN INSERTION SEQUENCE-RELATED"/>
    <property type="match status" value="1"/>
</dbReference>
<dbReference type="InterPro" id="IPR047661">
    <property type="entry name" value="IstB"/>
</dbReference>
<keyword evidence="2" id="KW-0547">Nucleotide-binding</keyword>
<accession>A0A502EFP0</accession>
<dbReference type="PANTHER" id="PTHR30050">
    <property type="entry name" value="CHROMOSOMAL REPLICATION INITIATOR PROTEIN DNAA"/>
    <property type="match status" value="1"/>
</dbReference>
<dbReference type="GO" id="GO:0005524">
    <property type="term" value="F:ATP binding"/>
    <property type="evidence" value="ECO:0007669"/>
    <property type="project" value="UniProtKB-KW"/>
</dbReference>
<feature type="region of interest" description="Disordered" evidence="4">
    <location>
        <begin position="264"/>
        <end position="287"/>
    </location>
</feature>
<dbReference type="NCBIfam" id="NF038214">
    <property type="entry name" value="IS21_help_AAA"/>
    <property type="match status" value="1"/>
</dbReference>
<evidence type="ECO:0000256" key="2">
    <source>
        <dbReference type="ARBA" id="ARBA00022741"/>
    </source>
</evidence>
<reference evidence="6 7" key="1">
    <citation type="journal article" date="2019" name="Environ. Microbiol.">
        <title>Species interactions and distinct microbial communities in high Arctic permafrost affected cryosols are associated with the CH4 and CO2 gas fluxes.</title>
        <authorList>
            <person name="Altshuler I."/>
            <person name="Hamel J."/>
            <person name="Turney S."/>
            <person name="Magnuson E."/>
            <person name="Levesque R."/>
            <person name="Greer C."/>
            <person name="Whyte L.G."/>
        </authorList>
    </citation>
    <scope>NUCLEOTIDE SEQUENCE [LARGE SCALE GENOMIC DNA]</scope>
    <source>
        <strain evidence="6 7">S9.3B</strain>
    </source>
</reference>
<evidence type="ECO:0000256" key="1">
    <source>
        <dbReference type="ARBA" id="ARBA00008059"/>
    </source>
</evidence>
<dbReference type="AlphaFoldDB" id="A0A502EFP0"/>
<comment type="similarity">
    <text evidence="1">Belongs to the IS21/IS1162 putative ATP-binding protein family.</text>
</comment>
<dbReference type="SUPFAM" id="SSF52540">
    <property type="entry name" value="P-loop containing nucleoside triphosphate hydrolases"/>
    <property type="match status" value="1"/>
</dbReference>
<gene>
    <name evidence="6" type="ORF">EAH89_30330</name>
</gene>
<dbReference type="RefSeq" id="WP_140887893.1">
    <property type="nucleotide sequence ID" value="NZ_RCZP01000099.1"/>
</dbReference>
<dbReference type="InterPro" id="IPR002611">
    <property type="entry name" value="IstB_ATP-bd"/>
</dbReference>
<dbReference type="InterPro" id="IPR003593">
    <property type="entry name" value="AAA+_ATPase"/>
</dbReference>
<dbReference type="OrthoDB" id="8150723at2"/>
<evidence type="ECO:0000313" key="7">
    <source>
        <dbReference type="Proteomes" id="UP000317078"/>
    </source>
</evidence>
<dbReference type="Pfam" id="PF01695">
    <property type="entry name" value="IstB_IS21"/>
    <property type="match status" value="1"/>
</dbReference>
<dbReference type="InterPro" id="IPR028350">
    <property type="entry name" value="DNAC/IstB-like"/>
</dbReference>
<evidence type="ECO:0000256" key="3">
    <source>
        <dbReference type="ARBA" id="ARBA00022840"/>
    </source>
</evidence>
<keyword evidence="3" id="KW-0067">ATP-binding</keyword>
<name>A0A502EFP0_9PROT</name>
<dbReference type="CDD" id="cd00009">
    <property type="entry name" value="AAA"/>
    <property type="match status" value="1"/>
</dbReference>
<dbReference type="PIRSF" id="PIRSF003073">
    <property type="entry name" value="DNAC_TnpB_IstB"/>
    <property type="match status" value="1"/>
</dbReference>
<evidence type="ECO:0000256" key="4">
    <source>
        <dbReference type="SAM" id="MobiDB-lite"/>
    </source>
</evidence>
<organism evidence="6 7">
    <name type="scientific">Muricoccus nepalensis</name>
    <dbReference type="NCBI Taxonomy" id="1854500"/>
    <lineage>
        <taxon>Bacteria</taxon>
        <taxon>Pseudomonadati</taxon>
        <taxon>Pseudomonadota</taxon>
        <taxon>Alphaproteobacteria</taxon>
        <taxon>Acetobacterales</taxon>
        <taxon>Roseomonadaceae</taxon>
        <taxon>Muricoccus</taxon>
    </lineage>
</organism>
<sequence>MRDDAPAPATLERVRRNLVGLRMPRALEVLDHVVRQVERGEIGTLEAVDALLAEELTLREGRRIKAALQMARLGVVKTLASFDFSFQPSLDRNRILALAELDFIRRHEVVHLLGPPGTGKSHLAVALGVEAVRAGHSVYFASLADIVASLARAEREGNLRERIRFLCWASLLIVDEIGYLPITSSNGNLFFQLVNARYERGAMILTSNRGFAEWGEVFGDPVVATALLDRLLHHAVVVQIEGSSYRLRQHVDLVPDTMRVPSAALTQVPPRRRGRPPKARPSAPNAT</sequence>
<proteinExistence type="inferred from homology"/>
<dbReference type="Gene3D" id="3.40.50.300">
    <property type="entry name" value="P-loop containing nucleotide triphosphate hydrolases"/>
    <property type="match status" value="1"/>
</dbReference>
<dbReference type="SMART" id="SM00382">
    <property type="entry name" value="AAA"/>
    <property type="match status" value="1"/>
</dbReference>
<feature type="domain" description="AAA+ ATPase" evidence="5">
    <location>
        <begin position="106"/>
        <end position="241"/>
    </location>
</feature>
<evidence type="ECO:0000259" key="5">
    <source>
        <dbReference type="SMART" id="SM00382"/>
    </source>
</evidence>
<evidence type="ECO:0000313" key="6">
    <source>
        <dbReference type="EMBL" id="TPG36257.1"/>
    </source>
</evidence>
<dbReference type="GO" id="GO:0006260">
    <property type="term" value="P:DNA replication"/>
    <property type="evidence" value="ECO:0007669"/>
    <property type="project" value="TreeGrafter"/>
</dbReference>